<evidence type="ECO:0000313" key="2">
    <source>
        <dbReference type="EMBL" id="KAE8124372.1"/>
    </source>
</evidence>
<reference evidence="2 3" key="1">
    <citation type="submission" date="2019-06" db="EMBL/GenBank/DDBJ databases">
        <title>A chromosomal-level reference genome of Carpinus fangiana (Coryloideae, Betulaceae).</title>
        <authorList>
            <person name="Yang X."/>
            <person name="Wang Z."/>
            <person name="Zhang L."/>
            <person name="Hao G."/>
            <person name="Liu J."/>
            <person name="Yang Y."/>
        </authorList>
    </citation>
    <scope>NUCLEOTIDE SEQUENCE [LARGE SCALE GENOMIC DNA]</scope>
    <source>
        <strain evidence="2">Cfa_2016G</strain>
        <tissue evidence="2">Leaf</tissue>
    </source>
</reference>
<evidence type="ECO:0008006" key="4">
    <source>
        <dbReference type="Google" id="ProtNLM"/>
    </source>
</evidence>
<accession>A0A5N6RQ26</accession>
<name>A0A5N6RQ26_9ROSI</name>
<sequence>MGTEKENIGEDLEGVVGGNDEAAFVGVAGESSELTQRGEARTKRAGISGDGLGEQRANKSLVGGLFGSGDSLNAERAVGDAPVLDEAAERGTNERRGCGCRETIIHYVGEKAVGAKDSTLETGKHVVEHAEKAAVGLKDKATMAGCTAAHYSCKKAVEGTKAVASAVKGAAEYAGHKAAEIVSKPLSTTKDVATSTGESAKEYTGRNLLDSLYHNKKILNHNYDLLGVGVGGQIQGLLGVCVQEEKMAGALLWVAEAESLMVMKMV</sequence>
<gene>
    <name evidence="2" type="ORF">FH972_019266</name>
</gene>
<feature type="region of interest" description="Disordered" evidence="1">
    <location>
        <begin position="28"/>
        <end position="53"/>
    </location>
</feature>
<dbReference type="PANTHER" id="PTHR47877:SF3">
    <property type="entry name" value="LATE EMBRYOGENESIS ABUNDANT DOMAIN-CONTAINING PROTEIN _ LEA DOMAIN-CONTAINING PROTEIN"/>
    <property type="match status" value="1"/>
</dbReference>
<dbReference type="OrthoDB" id="1907061at2759"/>
<evidence type="ECO:0000313" key="3">
    <source>
        <dbReference type="Proteomes" id="UP000327013"/>
    </source>
</evidence>
<keyword evidence="3" id="KW-1185">Reference proteome</keyword>
<dbReference type="GO" id="GO:0009631">
    <property type="term" value="P:cold acclimation"/>
    <property type="evidence" value="ECO:0007669"/>
    <property type="project" value="TreeGrafter"/>
</dbReference>
<dbReference type="Proteomes" id="UP000327013">
    <property type="component" value="Chromosome 8"/>
</dbReference>
<dbReference type="GO" id="GO:0005829">
    <property type="term" value="C:cytosol"/>
    <property type="evidence" value="ECO:0007669"/>
    <property type="project" value="TreeGrafter"/>
</dbReference>
<dbReference type="EMBL" id="CM017328">
    <property type="protein sequence ID" value="KAE8124372.1"/>
    <property type="molecule type" value="Genomic_DNA"/>
</dbReference>
<protein>
    <recommendedName>
        <fullName evidence="4">Senescence domain-containing protein</fullName>
    </recommendedName>
</protein>
<organism evidence="2 3">
    <name type="scientific">Carpinus fangiana</name>
    <dbReference type="NCBI Taxonomy" id="176857"/>
    <lineage>
        <taxon>Eukaryota</taxon>
        <taxon>Viridiplantae</taxon>
        <taxon>Streptophyta</taxon>
        <taxon>Embryophyta</taxon>
        <taxon>Tracheophyta</taxon>
        <taxon>Spermatophyta</taxon>
        <taxon>Magnoliopsida</taxon>
        <taxon>eudicotyledons</taxon>
        <taxon>Gunneridae</taxon>
        <taxon>Pentapetalae</taxon>
        <taxon>rosids</taxon>
        <taxon>fabids</taxon>
        <taxon>Fagales</taxon>
        <taxon>Betulaceae</taxon>
        <taxon>Carpinus</taxon>
    </lineage>
</organism>
<dbReference type="PANTHER" id="PTHR47877">
    <property type="entry name" value="LATE EMBRYOGENESIS ABUNDANT DOMAIN-CONTAINING PROTEIN / LEA DOMAIN-CONTAINING PROTEIN"/>
    <property type="match status" value="1"/>
</dbReference>
<evidence type="ECO:0000256" key="1">
    <source>
        <dbReference type="SAM" id="MobiDB-lite"/>
    </source>
</evidence>
<dbReference type="AlphaFoldDB" id="A0A5N6RQ26"/>
<proteinExistence type="predicted"/>